<organism evidence="12 13">
    <name type="scientific">Malassezia furfur</name>
    <name type="common">Pityriasis versicolor infection agent</name>
    <name type="synonym">Pityrosporum furfur</name>
    <dbReference type="NCBI Taxonomy" id="55194"/>
    <lineage>
        <taxon>Eukaryota</taxon>
        <taxon>Fungi</taxon>
        <taxon>Dikarya</taxon>
        <taxon>Basidiomycota</taxon>
        <taxon>Ustilaginomycotina</taxon>
        <taxon>Malasseziomycetes</taxon>
        <taxon>Malasseziales</taxon>
        <taxon>Malasseziaceae</taxon>
        <taxon>Malassezia</taxon>
    </lineage>
</organism>
<keyword evidence="8" id="KW-0326">Glycosidase</keyword>
<evidence type="ECO:0000256" key="9">
    <source>
        <dbReference type="ARBA" id="ARBA00044632"/>
    </source>
</evidence>
<feature type="domain" description="HhH-GPD" evidence="11">
    <location>
        <begin position="189"/>
        <end position="345"/>
    </location>
</feature>
<dbReference type="Gene3D" id="1.10.340.30">
    <property type="entry name" value="Hypothetical protein, domain 2"/>
    <property type="match status" value="1"/>
</dbReference>
<dbReference type="InterPro" id="IPR052054">
    <property type="entry name" value="Oxidative_DNA_repair_enzyme"/>
</dbReference>
<dbReference type="InterPro" id="IPR023170">
    <property type="entry name" value="HhH_base_excis_C"/>
</dbReference>
<evidence type="ECO:0000256" key="5">
    <source>
        <dbReference type="ARBA" id="ARBA00023204"/>
    </source>
</evidence>
<proteinExistence type="inferred from homology"/>
<keyword evidence="6 12" id="KW-0456">Lyase</keyword>
<dbReference type="Gene3D" id="3.30.310.40">
    <property type="match status" value="1"/>
</dbReference>
<dbReference type="EC" id="4.2.99.18" evidence="2"/>
<evidence type="ECO:0000313" key="13">
    <source>
        <dbReference type="Proteomes" id="UP000818624"/>
    </source>
</evidence>
<dbReference type="CDD" id="cd00056">
    <property type="entry name" value="ENDO3c"/>
    <property type="match status" value="1"/>
</dbReference>
<evidence type="ECO:0000256" key="8">
    <source>
        <dbReference type="ARBA" id="ARBA00023295"/>
    </source>
</evidence>
<gene>
    <name evidence="12" type="primary">OGG1</name>
    <name evidence="12" type="ORF">GLX27_000052</name>
</gene>
<dbReference type="EMBL" id="CP046234">
    <property type="protein sequence ID" value="WFD45432.1"/>
    <property type="molecule type" value="Genomic_DNA"/>
</dbReference>
<dbReference type="SMART" id="SM00478">
    <property type="entry name" value="ENDO3c"/>
    <property type="match status" value="1"/>
</dbReference>
<evidence type="ECO:0000256" key="1">
    <source>
        <dbReference type="ARBA" id="ARBA00010679"/>
    </source>
</evidence>
<accession>A0ABY8EHW9</accession>
<dbReference type="PANTHER" id="PTHR10242:SF2">
    <property type="entry name" value="N-GLYCOSYLASE_DNA LYASE"/>
    <property type="match status" value="1"/>
</dbReference>
<feature type="region of interest" description="Disordered" evidence="10">
    <location>
        <begin position="360"/>
        <end position="431"/>
    </location>
</feature>
<evidence type="ECO:0000256" key="10">
    <source>
        <dbReference type="SAM" id="MobiDB-lite"/>
    </source>
</evidence>
<keyword evidence="7" id="KW-0511">Multifunctional enzyme</keyword>
<dbReference type="InterPro" id="IPR011257">
    <property type="entry name" value="DNA_glycosylase"/>
</dbReference>
<dbReference type="GO" id="GO:0140078">
    <property type="term" value="F:class I DNA-(apurinic or apyrimidinic site) endonuclease activity"/>
    <property type="evidence" value="ECO:0007669"/>
    <property type="project" value="UniProtKB-EC"/>
</dbReference>
<name>A0ABY8EHW9_MALFU</name>
<dbReference type="Pfam" id="PF00730">
    <property type="entry name" value="HhH-GPD"/>
    <property type="match status" value="1"/>
</dbReference>
<dbReference type="PANTHER" id="PTHR10242">
    <property type="entry name" value="8-OXOGUANINE DNA GLYCOSYLASE"/>
    <property type="match status" value="1"/>
</dbReference>
<protein>
    <recommendedName>
        <fullName evidence="2">DNA-(apurinic or apyrimidinic site) lyase</fullName>
        <ecNumber evidence="2">4.2.99.18</ecNumber>
    </recommendedName>
</protein>
<dbReference type="Proteomes" id="UP000818624">
    <property type="component" value="Chromosome 1"/>
</dbReference>
<dbReference type="SUPFAM" id="SSF48150">
    <property type="entry name" value="DNA-glycosylase"/>
    <property type="match status" value="1"/>
</dbReference>
<evidence type="ECO:0000259" key="11">
    <source>
        <dbReference type="SMART" id="SM00478"/>
    </source>
</evidence>
<keyword evidence="13" id="KW-1185">Reference proteome</keyword>
<evidence type="ECO:0000313" key="12">
    <source>
        <dbReference type="EMBL" id="WFD45432.1"/>
    </source>
</evidence>
<evidence type="ECO:0000256" key="7">
    <source>
        <dbReference type="ARBA" id="ARBA00023268"/>
    </source>
</evidence>
<evidence type="ECO:0000256" key="6">
    <source>
        <dbReference type="ARBA" id="ARBA00023239"/>
    </source>
</evidence>
<dbReference type="SUPFAM" id="SSF55945">
    <property type="entry name" value="TATA-box binding protein-like"/>
    <property type="match status" value="1"/>
</dbReference>
<keyword evidence="4" id="KW-0378">Hydrolase</keyword>
<evidence type="ECO:0000256" key="2">
    <source>
        <dbReference type="ARBA" id="ARBA00012720"/>
    </source>
</evidence>
<reference evidence="12 13" key="1">
    <citation type="journal article" date="2020" name="Elife">
        <title>Loss of centromere function drives karyotype evolution in closely related Malassezia species.</title>
        <authorList>
            <person name="Sankaranarayanan S.R."/>
            <person name="Ianiri G."/>
            <person name="Coelho M.A."/>
            <person name="Reza M.H."/>
            <person name="Thimmappa B.C."/>
            <person name="Ganguly P."/>
            <person name="Vadnala R.N."/>
            <person name="Sun S."/>
            <person name="Siddharthan R."/>
            <person name="Tellgren-Roth C."/>
            <person name="Dawson T.L."/>
            <person name="Heitman J."/>
            <person name="Sanyal K."/>
        </authorList>
    </citation>
    <scope>NUCLEOTIDE SEQUENCE [LARGE SCALE GENOMIC DNA]</scope>
    <source>
        <strain evidence="12">CBS14141</strain>
    </source>
</reference>
<dbReference type="Pfam" id="PF07934">
    <property type="entry name" value="OGG_N"/>
    <property type="match status" value="1"/>
</dbReference>
<dbReference type="InterPro" id="IPR012904">
    <property type="entry name" value="OGG_N"/>
</dbReference>
<evidence type="ECO:0000256" key="3">
    <source>
        <dbReference type="ARBA" id="ARBA00022763"/>
    </source>
</evidence>
<comment type="catalytic activity">
    <reaction evidence="9">
        <text>2'-deoxyribonucleotide-(2'-deoxyribose 5'-phosphate)-2'-deoxyribonucleotide-DNA = a 3'-end 2'-deoxyribonucleotide-(2,3-dehydro-2,3-deoxyribose 5'-phosphate)-DNA + a 5'-end 5'-phospho-2'-deoxyribonucleoside-DNA + H(+)</text>
        <dbReference type="Rhea" id="RHEA:66592"/>
        <dbReference type="Rhea" id="RHEA-COMP:13180"/>
        <dbReference type="Rhea" id="RHEA-COMP:16897"/>
        <dbReference type="Rhea" id="RHEA-COMP:17067"/>
        <dbReference type="ChEBI" id="CHEBI:15378"/>
        <dbReference type="ChEBI" id="CHEBI:136412"/>
        <dbReference type="ChEBI" id="CHEBI:157695"/>
        <dbReference type="ChEBI" id="CHEBI:167181"/>
        <dbReference type="EC" id="4.2.99.18"/>
    </reaction>
</comment>
<comment type="similarity">
    <text evidence="1">Belongs to the type-1 OGG1 family.</text>
</comment>
<keyword evidence="3" id="KW-0227">DNA damage</keyword>
<sequence>MPPAAYDVLALSPQCPVVLPLTIAHQCGQAFRWRKVLVPARGKEPRRLEWSLCLRDRVVFVTHDRASHALLHRTVYAPNAARTDTASWLRDYLNLDTPAATWFEEWSAKDPVFAKHAQRFAGGNILRQDPWECMCAFICSSNNNIPRISQMVHKLCEHFSPWLHVEDYPPGARLCHTLDMNELADEPEKHVSLAYHPFPPPTRLAQPDVEGRLRALGFGYRAKYLAQTAAMLCEKAREALPLGAPDEKVDEAVYAELLQLRHLSYYDARERLLPLAGIGPKVADCILLMSLDQASSIPVDRHVFQFAERWYGIRTKRYEEVADRLRAIWGERAGWAHSFLFYADLPSLLAYEPDADVKVEPKAEPGEAPNPEDCAHDTDTKPKVEGAHDDMPAPASVKLEDTDGVVPADPAGRDSRARDAIETPSKRARTA</sequence>
<feature type="compositionally biased region" description="Basic and acidic residues" evidence="10">
    <location>
        <begin position="411"/>
        <end position="425"/>
    </location>
</feature>
<keyword evidence="5" id="KW-0234">DNA repair</keyword>
<dbReference type="Gene3D" id="1.10.1670.10">
    <property type="entry name" value="Helix-hairpin-Helix base-excision DNA repair enzymes (C-terminal)"/>
    <property type="match status" value="1"/>
</dbReference>
<evidence type="ECO:0000256" key="4">
    <source>
        <dbReference type="ARBA" id="ARBA00022801"/>
    </source>
</evidence>
<dbReference type="InterPro" id="IPR003265">
    <property type="entry name" value="HhH-GPD_domain"/>
</dbReference>
<feature type="compositionally biased region" description="Basic and acidic residues" evidence="10">
    <location>
        <begin position="373"/>
        <end position="391"/>
    </location>
</feature>